<comment type="caution">
    <text evidence="7">The sequence shown here is derived from an EMBL/GenBank/DDBJ whole genome shotgun (WGS) entry which is preliminary data.</text>
</comment>
<feature type="non-terminal residue" evidence="7">
    <location>
        <position position="785"/>
    </location>
</feature>
<dbReference type="InterPro" id="IPR002052">
    <property type="entry name" value="DNA_methylase_N6_adenine_CS"/>
</dbReference>
<sequence length="785" mass="90801">PRPYEFERDFGMRSPAFLFSFRLLKESLKQVESRSDFQVIYENWERYLRVTYGSVIGSKDLFLRHTYLATLAKLIAWARLTEKSSIPSSEEISSILNGEFFRGQRIANFLEEDFFSWIAREGAETTGVDVSKKLLSLLLRYNLKELSEDVLKALYQELVDPEARHDLGEYYSPDWLAHRMVEKVLDENPHYSVLDPACGSGTFLYMTIKYKRDTLGNSWETLEHILENVVGIDIHPLAVIITKTNYLLALGDLFKKRRKPVALPIYLADSIRLPQMEGQMEMGVPLPGFKLEIDGKRILIPEILIHDPQLYDEAIEASKEFARNFAGREGADEKTFLNFLERVSSKIATDKTLSLALYSLAKAMKELIEERRDTIWAFILKNLYKPLFLKGNFDIVLGNPPWLSYRYVEKGEYQKFLKRQIVEEYRLLSGKAELITHMELATLFFLRTADLYLKGGGTISFILPRSVFSSDQHYNFRRSYFSLNLGFEEVWDLEDVEPLFNVPACVFFGKRGIETKHPLKCQVFSGKLERKNSSLGEAEQALTITPEELFVTQMGKRSFFTTSKSKPTVGLRSFYQPYFKQGATIVPRSLWFVEIKSHPTFGFDPSLPYVQTAERAQKEAKPAYKGLRLEKNIEKDFLYATLLSTDIVPFGHLDFRLVVLPLLLSGKHFKILSADEARSQGFLNLANWLEKAQDEWFERRGEKADRMNIYQRLDRIKGITSQNRLAEYKVLYPTSATYLCACVVEDRPISFEVERQKVEIQGFVAESTEYYYETANRQEAYYLAA</sequence>
<dbReference type="PRINTS" id="PR00507">
    <property type="entry name" value="N12N6MTFRASE"/>
</dbReference>
<keyword evidence="4" id="KW-0949">S-adenosyl-L-methionine</keyword>
<dbReference type="PANTHER" id="PTHR33841">
    <property type="entry name" value="DNA METHYLTRANSFERASE YEEA-RELATED"/>
    <property type="match status" value="1"/>
</dbReference>
<dbReference type="PANTHER" id="PTHR33841:SF4">
    <property type="entry name" value="RESTRICTION MODIFICATION SYSTEM DNA SPECIFICITY DOMAIN"/>
    <property type="match status" value="1"/>
</dbReference>
<dbReference type="GO" id="GO:0009007">
    <property type="term" value="F:site-specific DNA-methyltransferase (adenine-specific) activity"/>
    <property type="evidence" value="ECO:0007669"/>
    <property type="project" value="UniProtKB-EC"/>
</dbReference>
<evidence type="ECO:0000259" key="6">
    <source>
        <dbReference type="Pfam" id="PF07669"/>
    </source>
</evidence>
<dbReference type="InterPro" id="IPR029063">
    <property type="entry name" value="SAM-dependent_MTases_sf"/>
</dbReference>
<evidence type="ECO:0000256" key="4">
    <source>
        <dbReference type="ARBA" id="ARBA00022691"/>
    </source>
</evidence>
<dbReference type="PROSITE" id="PS00092">
    <property type="entry name" value="N6_MTASE"/>
    <property type="match status" value="1"/>
</dbReference>
<proteinExistence type="predicted"/>
<dbReference type="Proteomes" id="UP000319130">
    <property type="component" value="Unassembled WGS sequence"/>
</dbReference>
<dbReference type="GO" id="GO:0032259">
    <property type="term" value="P:methylation"/>
    <property type="evidence" value="ECO:0007669"/>
    <property type="project" value="UniProtKB-KW"/>
</dbReference>
<keyword evidence="3" id="KW-0808">Transferase</keyword>
<dbReference type="SUPFAM" id="SSF53335">
    <property type="entry name" value="S-adenosyl-L-methionine-dependent methyltransferases"/>
    <property type="match status" value="1"/>
</dbReference>
<evidence type="ECO:0000313" key="8">
    <source>
        <dbReference type="Proteomes" id="UP000319130"/>
    </source>
</evidence>
<evidence type="ECO:0000256" key="1">
    <source>
        <dbReference type="ARBA" id="ARBA00011900"/>
    </source>
</evidence>
<dbReference type="InterPro" id="IPR011639">
    <property type="entry name" value="MethylTrfase_TaqI-like_dom"/>
</dbReference>
<name>A0A523VW75_UNCAE</name>
<dbReference type="AlphaFoldDB" id="A0A523VW75"/>
<feature type="non-terminal residue" evidence="7">
    <location>
        <position position="1"/>
    </location>
</feature>
<gene>
    <name evidence="7" type="ORF">E3J48_08340</name>
</gene>
<evidence type="ECO:0000313" key="7">
    <source>
        <dbReference type="EMBL" id="TET59015.1"/>
    </source>
</evidence>
<dbReference type="GO" id="GO:0003676">
    <property type="term" value="F:nucleic acid binding"/>
    <property type="evidence" value="ECO:0007669"/>
    <property type="project" value="InterPro"/>
</dbReference>
<evidence type="ECO:0000256" key="3">
    <source>
        <dbReference type="ARBA" id="ARBA00022679"/>
    </source>
</evidence>
<comment type="catalytic activity">
    <reaction evidence="5">
        <text>a 2'-deoxyadenosine in DNA + S-adenosyl-L-methionine = an N(6)-methyl-2'-deoxyadenosine in DNA + S-adenosyl-L-homocysteine + H(+)</text>
        <dbReference type="Rhea" id="RHEA:15197"/>
        <dbReference type="Rhea" id="RHEA-COMP:12418"/>
        <dbReference type="Rhea" id="RHEA-COMP:12419"/>
        <dbReference type="ChEBI" id="CHEBI:15378"/>
        <dbReference type="ChEBI" id="CHEBI:57856"/>
        <dbReference type="ChEBI" id="CHEBI:59789"/>
        <dbReference type="ChEBI" id="CHEBI:90615"/>
        <dbReference type="ChEBI" id="CHEBI:90616"/>
        <dbReference type="EC" id="2.1.1.72"/>
    </reaction>
</comment>
<dbReference type="Gene3D" id="3.40.50.150">
    <property type="entry name" value="Vaccinia Virus protein VP39"/>
    <property type="match status" value="1"/>
</dbReference>
<protein>
    <recommendedName>
        <fullName evidence="1">site-specific DNA-methyltransferase (adenine-specific)</fullName>
        <ecNumber evidence="1">2.1.1.72</ecNumber>
    </recommendedName>
</protein>
<evidence type="ECO:0000256" key="5">
    <source>
        <dbReference type="ARBA" id="ARBA00047942"/>
    </source>
</evidence>
<evidence type="ECO:0000256" key="2">
    <source>
        <dbReference type="ARBA" id="ARBA00022603"/>
    </source>
</evidence>
<feature type="domain" description="Type II methyltransferase M.TaqI-like" evidence="6">
    <location>
        <begin position="227"/>
        <end position="495"/>
    </location>
</feature>
<organism evidence="7 8">
    <name type="scientific">Aerophobetes bacterium</name>
    <dbReference type="NCBI Taxonomy" id="2030807"/>
    <lineage>
        <taxon>Bacteria</taxon>
        <taxon>Candidatus Aerophobota</taxon>
    </lineage>
</organism>
<dbReference type="InterPro" id="IPR050953">
    <property type="entry name" value="N4_N6_ade-DNA_methylase"/>
</dbReference>
<dbReference type="EC" id="2.1.1.72" evidence="1"/>
<dbReference type="Pfam" id="PF07669">
    <property type="entry name" value="Eco57I"/>
    <property type="match status" value="1"/>
</dbReference>
<reference evidence="7 8" key="1">
    <citation type="submission" date="2019-03" db="EMBL/GenBank/DDBJ databases">
        <title>Metabolic potential of uncultured bacteria and archaea associated with petroleum seepage in deep-sea sediments.</title>
        <authorList>
            <person name="Dong X."/>
            <person name="Hubert C."/>
        </authorList>
    </citation>
    <scope>NUCLEOTIDE SEQUENCE [LARGE SCALE GENOMIC DNA]</scope>
    <source>
        <strain evidence="7">E29_bin52</strain>
    </source>
</reference>
<accession>A0A523VW75</accession>
<keyword evidence="2" id="KW-0489">Methyltransferase</keyword>
<dbReference type="EMBL" id="SOIZ01000384">
    <property type="protein sequence ID" value="TET59015.1"/>
    <property type="molecule type" value="Genomic_DNA"/>
</dbReference>
<dbReference type="GO" id="GO:0006304">
    <property type="term" value="P:DNA modification"/>
    <property type="evidence" value="ECO:0007669"/>
    <property type="project" value="InterPro"/>
</dbReference>